<dbReference type="AlphaFoldDB" id="A0A9D7F962"/>
<dbReference type="InterPro" id="IPR013976">
    <property type="entry name" value="HDOD"/>
</dbReference>
<dbReference type="Gene3D" id="3.20.20.450">
    <property type="entry name" value="EAL domain"/>
    <property type="match status" value="1"/>
</dbReference>
<dbReference type="Proteomes" id="UP000886602">
    <property type="component" value="Unassembled WGS sequence"/>
</dbReference>
<dbReference type="Pfam" id="PF08668">
    <property type="entry name" value="HDOD"/>
    <property type="match status" value="1"/>
</dbReference>
<sequence>MPETQCSQIFLGRQPILGREQNLFAYKLLFRDGLASGKHTGLPDPTQATATVIANAFTELATSDALGPYRGFIKVDHELLFSDLIEVLPPQRVGLEISESSIPTEEVVARCRQLHDKGFIMAIDDRVQIDAAYRPLLEWADIIKLDIIKRDGERLRELVAQLKLFGKQLLAEKVETVEQFSLCRSLGFDLFQGYYFARPTLLVGKKLNPSQLALIRLLGLVLEDADTGELENAFKLEPGLTVNLLRLTNSVSCGLATKITSLRHAITILGRRQLQRWLQLLIYAHPTGTAQDINPLLQLAATRGRLMELLAERLHAKNREFADHAFMVGILSLMPVLLGVAMEEILTQLPVALRVKQALTGQGEHSGQLGHVLQLVAASEQTDPLALEEALHHVPGINADCLGTSLAQALSWANGLGQVQGSSAPGV</sequence>
<dbReference type="EMBL" id="JADJNC010000031">
    <property type="protein sequence ID" value="MBK7424480.1"/>
    <property type="molecule type" value="Genomic_DNA"/>
</dbReference>
<protein>
    <submittedName>
        <fullName evidence="3">EAL domain-containing protein</fullName>
    </submittedName>
</protein>
<name>A0A9D7F962_9RHOO</name>
<evidence type="ECO:0000313" key="4">
    <source>
        <dbReference type="Proteomes" id="UP000886602"/>
    </source>
</evidence>
<dbReference type="InterPro" id="IPR014408">
    <property type="entry name" value="dGMP_Pdiesterase_EAL/HD-GYP"/>
</dbReference>
<evidence type="ECO:0000259" key="1">
    <source>
        <dbReference type="PROSITE" id="PS50883"/>
    </source>
</evidence>
<dbReference type="Pfam" id="PF00563">
    <property type="entry name" value="EAL"/>
    <property type="match status" value="1"/>
</dbReference>
<dbReference type="Gene3D" id="1.10.3210.10">
    <property type="entry name" value="Hypothetical protein af1432"/>
    <property type="match status" value="1"/>
</dbReference>
<dbReference type="SUPFAM" id="SSF109604">
    <property type="entry name" value="HD-domain/PDEase-like"/>
    <property type="match status" value="1"/>
</dbReference>
<dbReference type="PANTHER" id="PTHR33525">
    <property type="match status" value="1"/>
</dbReference>
<reference evidence="3" key="1">
    <citation type="submission" date="2020-10" db="EMBL/GenBank/DDBJ databases">
        <title>Connecting structure to function with the recovery of over 1000 high-quality activated sludge metagenome-assembled genomes encoding full-length rRNA genes using long-read sequencing.</title>
        <authorList>
            <person name="Singleton C.M."/>
            <person name="Petriglieri F."/>
            <person name="Kristensen J.M."/>
            <person name="Kirkegaard R.H."/>
            <person name="Michaelsen T.Y."/>
            <person name="Andersen M.H."/>
            <person name="Karst S.M."/>
            <person name="Dueholm M.S."/>
            <person name="Nielsen P.H."/>
            <person name="Albertsen M."/>
        </authorList>
    </citation>
    <scope>NUCLEOTIDE SEQUENCE</scope>
    <source>
        <strain evidence="3">EsbW_18-Q3-R4-48_MAXAC.044</strain>
    </source>
</reference>
<dbReference type="SUPFAM" id="SSF141868">
    <property type="entry name" value="EAL domain-like"/>
    <property type="match status" value="1"/>
</dbReference>
<dbReference type="PROSITE" id="PS50883">
    <property type="entry name" value="EAL"/>
    <property type="match status" value="1"/>
</dbReference>
<dbReference type="SMART" id="SM00052">
    <property type="entry name" value="EAL"/>
    <property type="match status" value="1"/>
</dbReference>
<feature type="domain" description="EAL" evidence="1">
    <location>
        <begin position="1"/>
        <end position="213"/>
    </location>
</feature>
<accession>A0A9D7F962</accession>
<dbReference type="PROSITE" id="PS51833">
    <property type="entry name" value="HDOD"/>
    <property type="match status" value="1"/>
</dbReference>
<dbReference type="PIRSF" id="PIRSF003180">
    <property type="entry name" value="DiGMPpdiest_YuxH"/>
    <property type="match status" value="1"/>
</dbReference>
<dbReference type="InterPro" id="IPR035919">
    <property type="entry name" value="EAL_sf"/>
</dbReference>
<comment type="caution">
    <text evidence="3">The sequence shown here is derived from an EMBL/GenBank/DDBJ whole genome shotgun (WGS) entry which is preliminary data.</text>
</comment>
<dbReference type="PANTHER" id="PTHR33525:SF4">
    <property type="entry name" value="CYCLIC DI-GMP PHOSPHODIESTERASE CDGJ"/>
    <property type="match status" value="1"/>
</dbReference>
<gene>
    <name evidence="3" type="ORF">IPJ48_16140</name>
</gene>
<dbReference type="InterPro" id="IPR001633">
    <property type="entry name" value="EAL_dom"/>
</dbReference>
<feature type="domain" description="HDOD" evidence="2">
    <location>
        <begin position="207"/>
        <end position="395"/>
    </location>
</feature>
<proteinExistence type="predicted"/>
<evidence type="ECO:0000259" key="2">
    <source>
        <dbReference type="PROSITE" id="PS51833"/>
    </source>
</evidence>
<evidence type="ECO:0000313" key="3">
    <source>
        <dbReference type="EMBL" id="MBK7424480.1"/>
    </source>
</evidence>
<organism evidence="3 4">
    <name type="scientific">Candidatus Propionivibrio dominans</name>
    <dbReference type="NCBI Taxonomy" id="2954373"/>
    <lineage>
        <taxon>Bacteria</taxon>
        <taxon>Pseudomonadati</taxon>
        <taxon>Pseudomonadota</taxon>
        <taxon>Betaproteobacteria</taxon>
        <taxon>Rhodocyclales</taxon>
        <taxon>Rhodocyclaceae</taxon>
        <taxon>Propionivibrio</taxon>
    </lineage>
</organism>
<dbReference type="InterPro" id="IPR052340">
    <property type="entry name" value="RNase_Y/CdgJ"/>
</dbReference>